<feature type="compositionally biased region" description="Basic residues" evidence="7">
    <location>
        <begin position="240"/>
        <end position="249"/>
    </location>
</feature>
<feature type="transmembrane region" description="Helical" evidence="6">
    <location>
        <begin position="373"/>
        <end position="398"/>
    </location>
</feature>
<feature type="transmembrane region" description="Helical" evidence="6">
    <location>
        <begin position="494"/>
        <end position="520"/>
    </location>
</feature>
<dbReference type="GO" id="GO:0005886">
    <property type="term" value="C:plasma membrane"/>
    <property type="evidence" value="ECO:0007669"/>
    <property type="project" value="UniProtKB-SubCell"/>
</dbReference>
<feature type="compositionally biased region" description="Low complexity" evidence="7">
    <location>
        <begin position="68"/>
        <end position="77"/>
    </location>
</feature>
<feature type="transmembrane region" description="Helical" evidence="6">
    <location>
        <begin position="635"/>
        <end position="657"/>
    </location>
</feature>
<feature type="transmembrane region" description="Helical" evidence="6">
    <location>
        <begin position="540"/>
        <end position="559"/>
    </location>
</feature>
<evidence type="ECO:0000256" key="2">
    <source>
        <dbReference type="ARBA" id="ARBA00007168"/>
    </source>
</evidence>
<reference evidence="8 9" key="1">
    <citation type="submission" date="2024-01" db="EMBL/GenBank/DDBJ databases">
        <title>Comparative genomics of Cryptococcus and Kwoniella reveals pathogenesis evolution and contrasting modes of karyotype evolution via chromosome fusion or intercentromeric recombination.</title>
        <authorList>
            <person name="Coelho M.A."/>
            <person name="David-Palma M."/>
            <person name="Shea T."/>
            <person name="Bowers K."/>
            <person name="McGinley-Smith S."/>
            <person name="Mohammad A.W."/>
            <person name="Gnirke A."/>
            <person name="Yurkov A.M."/>
            <person name="Nowrousian M."/>
            <person name="Sun S."/>
            <person name="Cuomo C.A."/>
            <person name="Heitman J."/>
        </authorList>
    </citation>
    <scope>NUCLEOTIDE SEQUENCE [LARGE SCALE GENOMIC DNA]</scope>
    <source>
        <strain evidence="8 9">PYCC6329</strain>
    </source>
</reference>
<gene>
    <name evidence="8" type="ORF">V865_007086</name>
</gene>
<evidence type="ECO:0000313" key="9">
    <source>
        <dbReference type="Proteomes" id="UP001358614"/>
    </source>
</evidence>
<feature type="transmembrane region" description="Helical" evidence="6">
    <location>
        <begin position="699"/>
        <end position="723"/>
    </location>
</feature>
<dbReference type="PANTHER" id="PTHR12385:SF88">
    <property type="entry name" value="CHOLINE TRANSPORTER-LIKE PROTEIN CTL1"/>
    <property type="match status" value="1"/>
</dbReference>
<evidence type="ECO:0000256" key="7">
    <source>
        <dbReference type="SAM" id="MobiDB-lite"/>
    </source>
</evidence>
<evidence type="ECO:0000256" key="1">
    <source>
        <dbReference type="ARBA" id="ARBA00004141"/>
    </source>
</evidence>
<keyword evidence="5 6" id="KW-0472">Membrane</keyword>
<evidence type="ECO:0000256" key="6">
    <source>
        <dbReference type="RuleBase" id="RU368066"/>
    </source>
</evidence>
<dbReference type="Pfam" id="PF04515">
    <property type="entry name" value="Choline_transpo"/>
    <property type="match status" value="1"/>
</dbReference>
<organism evidence="8 9">
    <name type="scientific">Kwoniella europaea PYCC6329</name>
    <dbReference type="NCBI Taxonomy" id="1423913"/>
    <lineage>
        <taxon>Eukaryota</taxon>
        <taxon>Fungi</taxon>
        <taxon>Dikarya</taxon>
        <taxon>Basidiomycota</taxon>
        <taxon>Agaricomycotina</taxon>
        <taxon>Tremellomycetes</taxon>
        <taxon>Tremellales</taxon>
        <taxon>Cryptococcaceae</taxon>
        <taxon>Kwoniella</taxon>
    </lineage>
</organism>
<feature type="transmembrane region" description="Helical" evidence="6">
    <location>
        <begin position="405"/>
        <end position="425"/>
    </location>
</feature>
<name>A0AAX4KRA5_9TREE</name>
<keyword evidence="9" id="KW-1185">Reference proteome</keyword>
<feature type="region of interest" description="Disordered" evidence="7">
    <location>
        <begin position="26"/>
        <end position="263"/>
    </location>
</feature>
<feature type="transmembrane region" description="Helical" evidence="6">
    <location>
        <begin position="449"/>
        <end position="468"/>
    </location>
</feature>
<accession>A0AAX4KRA5</accession>
<dbReference type="RefSeq" id="XP_066086938.1">
    <property type="nucleotide sequence ID" value="XM_066230841.1"/>
</dbReference>
<dbReference type="PANTHER" id="PTHR12385">
    <property type="entry name" value="CHOLINE TRANSPORTER-LIKE (SLC FAMILY 44)"/>
    <property type="match status" value="1"/>
</dbReference>
<feature type="compositionally biased region" description="Acidic residues" evidence="7">
    <location>
        <begin position="153"/>
        <end position="167"/>
    </location>
</feature>
<feature type="transmembrane region" description="Helical" evidence="6">
    <location>
        <begin position="333"/>
        <end position="353"/>
    </location>
</feature>
<dbReference type="KEGG" id="ker:91105887"/>
<dbReference type="GeneID" id="91105887"/>
<comment type="subcellular location">
    <subcellularLocation>
        <location evidence="6">Cell membrane</location>
        <topology evidence="6">Multi-pass membrane protein</topology>
    </subcellularLocation>
    <subcellularLocation>
        <location evidence="1">Membrane</location>
        <topology evidence="1">Multi-pass membrane protein</topology>
    </subcellularLocation>
</comment>
<feature type="transmembrane region" description="Helical" evidence="6">
    <location>
        <begin position="663"/>
        <end position="679"/>
    </location>
</feature>
<dbReference type="InterPro" id="IPR007603">
    <property type="entry name" value="Choline_transptr-like"/>
</dbReference>
<sequence length="795" mass="86323">MSGGMQNSQAGPSAFTNYASRFLSRKMGNQEVEGSQIFRAPSPPSPSHDPFLPSPSITSSHPHLAGGSRSSSPSPSDSVRRTPPFPGPGIEGIPDIDESGMGSSIGVGLLFSAPRDEEGSIPNPSSSLGSKGKKPNSKPTSSVPNPYTASSESSEEEEEEEELDLDEVANVRRSLINKPTFQQQQQQQKKPLSERARKGWLAHQSVFPPSSSSSSEDEDSDESDKQTESDSDSPRMTGNSRRKSSKSRSRSRDQNDPQGYMLSPSELYHVSTGLQDAYGEPSNLEEPLLAPDELDETRSGGQRRGRVPVRLQVYHGRFGHWEREGLRKYKDSGFLALWLTSLIGIIIGLGFVWGSTDPPPTAPGTPNRSAPSIVPLLPLLLILLIPTLVLPPAFLLLLRKTVRPVLLATAISIPFSLFLCGWWALGESFDTSGLTGIEQGERWWGTTGLRLGAVFLWLLAAWFGRLVWKRRKRLDRTASVVELSTNLLLTHPPLLLLTPLLLGVFAITSIPFLTLLIRLGTIGYWRHPRENTWIFHIRPYAGWLIFLVTLVWVWTWGVIRGIGRVAVAGVVGEWFFHREDQTHPAPLEVTTAAVHRATGTSLGSICLGAGIIAIVRTVGRGAAELKRVTNPKSKILPTPLHFLTNLTPLFAVVAGVFDQLNGYALVYVGITGEAFWPSARRAVGLAGRRKGGRLLDYTLIKLLLTLSSTAMGLFTGTAGYLYMTHSLSNPAYAPLAGLLCGGLPFLAVRAGAAVLGDAADALFICYQIDRELGVDHCEKAKEAFAGEVPRGEGAV</sequence>
<evidence type="ECO:0000256" key="5">
    <source>
        <dbReference type="ARBA" id="ARBA00023136"/>
    </source>
</evidence>
<keyword evidence="4 6" id="KW-1133">Transmembrane helix</keyword>
<evidence type="ECO:0000256" key="3">
    <source>
        <dbReference type="ARBA" id="ARBA00022692"/>
    </source>
</evidence>
<dbReference type="AlphaFoldDB" id="A0AAX4KRA5"/>
<comment type="function">
    <text evidence="6">Probably involved in transport through the plasma membrane.</text>
</comment>
<proteinExistence type="inferred from homology"/>
<dbReference type="EMBL" id="CP144090">
    <property type="protein sequence ID" value="WWD08971.1"/>
    <property type="molecule type" value="Genomic_DNA"/>
</dbReference>
<dbReference type="GO" id="GO:0022857">
    <property type="term" value="F:transmembrane transporter activity"/>
    <property type="evidence" value="ECO:0007669"/>
    <property type="project" value="UniProtKB-UniRule"/>
</dbReference>
<comment type="similarity">
    <text evidence="2 6">Belongs to the CTL (choline transporter-like) family.</text>
</comment>
<feature type="region of interest" description="Disordered" evidence="7">
    <location>
        <begin position="276"/>
        <end position="303"/>
    </location>
</feature>
<protein>
    <recommendedName>
        <fullName evidence="6">Protein PNS1</fullName>
    </recommendedName>
</protein>
<feature type="transmembrane region" description="Helical" evidence="6">
    <location>
        <begin position="735"/>
        <end position="755"/>
    </location>
</feature>
<dbReference type="Proteomes" id="UP001358614">
    <property type="component" value="Chromosome 2"/>
</dbReference>
<keyword evidence="3 6" id="KW-0812">Transmembrane</keyword>
<evidence type="ECO:0000256" key="4">
    <source>
        <dbReference type="ARBA" id="ARBA00022989"/>
    </source>
</evidence>
<evidence type="ECO:0000313" key="8">
    <source>
        <dbReference type="EMBL" id="WWD08971.1"/>
    </source>
</evidence>